<keyword evidence="2" id="KW-0812">Transmembrane</keyword>
<feature type="compositionally biased region" description="Basic and acidic residues" evidence="1">
    <location>
        <begin position="1511"/>
        <end position="1523"/>
    </location>
</feature>
<dbReference type="PANTHER" id="PTHR48125">
    <property type="entry name" value="LP07818P1"/>
    <property type="match status" value="1"/>
</dbReference>
<feature type="region of interest" description="Disordered" evidence="1">
    <location>
        <begin position="2091"/>
        <end position="2143"/>
    </location>
</feature>
<feature type="compositionally biased region" description="Basic and acidic residues" evidence="1">
    <location>
        <begin position="3208"/>
        <end position="3218"/>
    </location>
</feature>
<reference evidence="3 4" key="1">
    <citation type="submission" date="2020-10" db="EMBL/GenBank/DDBJ databases">
        <title>Sequencing the genomes of 1000 actinobacteria strains.</title>
        <authorList>
            <person name="Klenk H.-P."/>
        </authorList>
    </citation>
    <scope>NUCLEOTIDE SEQUENCE [LARGE SCALE GENOMIC DNA]</scope>
    <source>
        <strain evidence="3 4">DSM 46744</strain>
    </source>
</reference>
<feature type="compositionally biased region" description="Low complexity" evidence="1">
    <location>
        <begin position="2098"/>
        <end position="2108"/>
    </location>
</feature>
<evidence type="ECO:0000313" key="4">
    <source>
        <dbReference type="Proteomes" id="UP000627838"/>
    </source>
</evidence>
<feature type="region of interest" description="Disordered" evidence="1">
    <location>
        <begin position="757"/>
        <end position="1154"/>
    </location>
</feature>
<feature type="compositionally biased region" description="Low complexity" evidence="1">
    <location>
        <begin position="2371"/>
        <end position="2388"/>
    </location>
</feature>
<feature type="transmembrane region" description="Helical" evidence="2">
    <location>
        <begin position="114"/>
        <end position="137"/>
    </location>
</feature>
<feature type="compositionally biased region" description="Basic residues" evidence="1">
    <location>
        <begin position="3118"/>
        <end position="3131"/>
    </location>
</feature>
<feature type="compositionally biased region" description="Low complexity" evidence="1">
    <location>
        <begin position="1418"/>
        <end position="1428"/>
    </location>
</feature>
<feature type="compositionally biased region" description="Gly residues" evidence="1">
    <location>
        <begin position="1429"/>
        <end position="1444"/>
    </location>
</feature>
<feature type="compositionally biased region" description="Basic and acidic residues" evidence="1">
    <location>
        <begin position="3275"/>
        <end position="3308"/>
    </location>
</feature>
<feature type="compositionally biased region" description="Low complexity" evidence="1">
    <location>
        <begin position="1341"/>
        <end position="1352"/>
    </location>
</feature>
<dbReference type="EMBL" id="JADBDZ010000001">
    <property type="protein sequence ID" value="MBE1533995.1"/>
    <property type="molecule type" value="Genomic_DNA"/>
</dbReference>
<feature type="compositionally biased region" description="Polar residues" evidence="1">
    <location>
        <begin position="1568"/>
        <end position="1580"/>
    </location>
</feature>
<evidence type="ECO:0000313" key="3">
    <source>
        <dbReference type="EMBL" id="MBE1533995.1"/>
    </source>
</evidence>
<feature type="compositionally biased region" description="Basic and acidic residues" evidence="1">
    <location>
        <begin position="771"/>
        <end position="786"/>
    </location>
</feature>
<feature type="region of interest" description="Disordered" evidence="1">
    <location>
        <begin position="237"/>
        <end position="719"/>
    </location>
</feature>
<dbReference type="RefSeq" id="WP_192760447.1">
    <property type="nucleotide sequence ID" value="NZ_JADBDZ010000001.1"/>
</dbReference>
<feature type="region of interest" description="Disordered" evidence="1">
    <location>
        <begin position="1917"/>
        <end position="1954"/>
    </location>
</feature>
<feature type="compositionally biased region" description="Basic and acidic residues" evidence="1">
    <location>
        <begin position="576"/>
        <end position="586"/>
    </location>
</feature>
<feature type="compositionally biased region" description="Gly residues" evidence="1">
    <location>
        <begin position="1008"/>
        <end position="1020"/>
    </location>
</feature>
<feature type="region of interest" description="Disordered" evidence="1">
    <location>
        <begin position="2355"/>
        <end position="2399"/>
    </location>
</feature>
<keyword evidence="4" id="KW-1185">Reference proteome</keyword>
<feature type="compositionally biased region" description="Low complexity" evidence="1">
    <location>
        <begin position="2120"/>
        <end position="2129"/>
    </location>
</feature>
<feature type="compositionally biased region" description="Polar residues" evidence="1">
    <location>
        <begin position="1525"/>
        <end position="1536"/>
    </location>
</feature>
<feature type="compositionally biased region" description="Basic residues" evidence="1">
    <location>
        <begin position="3081"/>
        <end position="3094"/>
    </location>
</feature>
<organism evidence="3 4">
    <name type="scientific">Actinomadura algeriensis</name>
    <dbReference type="NCBI Taxonomy" id="1679523"/>
    <lineage>
        <taxon>Bacteria</taxon>
        <taxon>Bacillati</taxon>
        <taxon>Actinomycetota</taxon>
        <taxon>Actinomycetes</taxon>
        <taxon>Streptosporangiales</taxon>
        <taxon>Thermomonosporaceae</taxon>
        <taxon>Actinomadura</taxon>
    </lineage>
</organism>
<keyword evidence="2" id="KW-0472">Membrane</keyword>
<protein>
    <submittedName>
        <fullName evidence="3">Uncharacterized protein</fullName>
    </submittedName>
</protein>
<feature type="compositionally biased region" description="Low complexity" evidence="1">
    <location>
        <begin position="914"/>
        <end position="925"/>
    </location>
</feature>
<feature type="compositionally biased region" description="Pro residues" evidence="1">
    <location>
        <begin position="2130"/>
        <end position="2143"/>
    </location>
</feature>
<feature type="region of interest" description="Disordered" evidence="1">
    <location>
        <begin position="1272"/>
        <end position="1592"/>
    </location>
</feature>
<feature type="compositionally biased region" description="Gly residues" evidence="1">
    <location>
        <begin position="926"/>
        <end position="937"/>
    </location>
</feature>
<feature type="compositionally biased region" description="Pro residues" evidence="1">
    <location>
        <begin position="498"/>
        <end position="513"/>
    </location>
</feature>
<feature type="compositionally biased region" description="Gly residues" evidence="1">
    <location>
        <begin position="255"/>
        <end position="270"/>
    </location>
</feature>
<evidence type="ECO:0000256" key="2">
    <source>
        <dbReference type="SAM" id="Phobius"/>
    </source>
</evidence>
<dbReference type="PANTHER" id="PTHR48125:SF10">
    <property type="entry name" value="OS12G0136300 PROTEIN"/>
    <property type="match status" value="1"/>
</dbReference>
<dbReference type="Proteomes" id="UP000627838">
    <property type="component" value="Unassembled WGS sequence"/>
</dbReference>
<feature type="compositionally biased region" description="Basic and acidic residues" evidence="1">
    <location>
        <begin position="3132"/>
        <end position="3143"/>
    </location>
</feature>
<feature type="compositionally biased region" description="Gly residues" evidence="1">
    <location>
        <begin position="1031"/>
        <end position="1043"/>
    </location>
</feature>
<sequence length="3308" mass="339730">MADDVAGGNAPGSYTWEDFVEGLDLDAMTDLGNQWILLGDALYGGQKSFAGNVEAFEWTGATSTTAATTWTANMGPMIDNAADAAWTIGQSIHAYVDGIKQQADKMAEEANKQYFTMIFSFLLNVALLPLGFAASLIPMVARIIGSLVNVITQIGTKLGWLAATAAEFAVGAVVGGVTSFGIDMAALGLGAAAAGGDFHVDWEQTGVNIGVGAAFGGIIGGGHAWLSMHNKVPMVVPPPGIGRGGGTVPQYGSPSGSGGPGPGPGRGGSRQDGTGNVTPVTLKDTPLTIRGDGPGPADVRGPGGPPPKGTPEGGIGIPGKSAPVDKTNAVDPPSSAPVQRPGSQDRTLVGEFGRQGPESSVTPLPLLIRQDGSRPPNPSDGPNPASSRPAGGGSGVPVTAKLDQPGPVGSRPGSTDPLSGPGGAGRGGSDVPVTVKTDPPGSAPSRPAPSRPDSPAPSGRGDPDVLAPPKSRRPGPDSSHPASSTPEPLAVRPDRNGSPPPPGSEKPSSPLPSPSSSRAPSQVTSEPAPIPRQPGRDDAGSRGPGGDAPVFVRPADQDAPAPSPSPSKGGNGRGGFEMHVDIRRPAPDPGQASFPGPGRRIDGGDVPVEPPANRTGEPDPATSAPPDVQTTRVTLDFLPGKPGDAPPKPSTGSGTPGRQGGDEPPGVTVRVEKATGPEPGPPRSPFESEGRTLDGGVVPGRGEQSVPIRGVPQDGPGRVNVWMNGQEVKVGPGELGSSTYVVHPGVHKFSIADGEVKVHVGREQPAPSPSKGDRSPFDGEGRRLGDGRPVPAPETPAPSRGTDGTAPPPEPVRVEYGQPVTFTFGDRNGPAPQVGSRPSPGEGHTLGGGKPSNRGTPSEHAGQAAHDRSGAGNQGPLKSAPDTGRDGTTSGPATTEKPGRGGDTQTVLAKKPVRSPSPSSSSESGRAGGGGGGGAGHRPGASTIEVQPVRQRTPVSDDGTPVVQLDVGLPDPASAPAFARPINRGGPGESAFTGEGRPLGGPERSTSGPGGTGQKPGDVGGVRPSPSNGDTAGGSGGSGGGSAPGSREPSPSRPQTSSSSSSPSSLWTSDDSTTSSSSSRPASVAPGDENAGTPAGGDTPTGETSSSAAAPPHVWADGGGFEVRIDVRRPANAPGGRAGGGEPAGTRPETETTRITLDFVPAESSGTRANGGIADITVRVEEAQPPPDPPQRPFAGGGRTLDGGVVPARPEPTVPIHGLPQNTPGRTHVWHDGQVVPVEPGRFEDGTFIVHPNVRGFALTDGDVGVFVGVQRTGEATPETGERSPFDRPGRRMRDGRPVDPVTEAPPTDPPHVRQDVFESTPARPPRVQYGQPVTFTFNDPAPETPAAPTSPVEGRPLGGSQAPARGTPAEAAGQAAHDRAGAGEHGPLQSPPAERPGRTSSDPATARPPGGLPPAAPKRSGGPSSAPGAGGSGAAGGGTGHRPGGSTIEIQPVEQQAPPPPGNGTPVIRVDVGMPEETPAFVRPVNRGAPGESAFTGEGRPLGGTQNPPRETRPHTAPERPKTPAQNGPAQSTEPAQEGSVQSAQSSGSAPQVIVGTQKPPAPPKSPTTQGSSAQTSAGGTIRPVAPGRRIDPVQDAAVDREMLTDAADAAKDRQHALWNAYLQAQIDHEVGVESSNTGDRIDDLGTRLQIATFEEEAARAEAEAAALPPERPEPVENPTVVLTGDFDPASSTLFLDGRPRDVAETRRWIGRNTPYEQGDPVNVVVPRAARTNPAFTAFAEDLATSLGGPVRIVRNPATGAGPIISPRRETPQTEMPPDVTSPSAPASLPSGSAPTDVPGTQPAEKPADPAAARRGYGGAVPTIIVSPPPGTTAYPEAATPELADYFVRQDAANAAWRTWGELAADLEAALQEQASGTGGPYIDAEVNALQDQVTEAAIDARLADIGAAIAADRATEAQIRRHGPGSTAAPDAGATRRPPAQHTSGAEAKEPGEGVLVVQGEFDHAAGTLTVEGRPLDLDGTTAWINRNPDYTSGTPVTLMTPEAGTAGPAGGPSFADGLAVRLGADVLVVDPSTGDGVLHVPPLQAPPETTTGGPVTPEPAERSPIVAPPETIAAGPVLPGSVWTPVVDEPATDTPVVPEAAEPSPVQAPPGTTANVTGTPETAQAPPGGPPPQEAPPRRPPWYVDVSAMGEATIERVDRWDDRTVQDWAGQVGNAVRRFGDGPQLAAGIRRGLEGVLANEERPDNDVSKWQSLFQDGRTFVVDGHLVWVRPVLQDASVGAQPTGDVRKYKVSFASMMSGGKTGGESTHGIDGMILAFFGVGTGAAATLISGLPTFTASSSTKADQGHDRVLIAGRKLFVADSARFDSGMAIKIFVDGVERANDVRLPQRFGVDFPEPLTSPDEPRPLQGTAAQGTAAQSTETQGTAAGGAGVQRPSPASEVINAVDTVPVVAELQRQLLTAGLPPASVKEVMDEIGGHISERSVRNRSRLVLGNGVPTAKVTVGAGSLKRFNGHFAISANVESLQYIGDTVMSIREDSGGGVTSKPTKEGKSKASIGYTVTYYGNTGEDGSSGGHHAGDGDRGLFRGGLSVPFSRTAGHGLAEQALGHAVLNRGGPQSRYRVGLRLNVDTRSPTHDVPRATALVEAEISVPRAEAAGFEASMTGAVRTPALRPGAAGQAQGQARQPGPRIPALPPAADAMPPAAAYERPRGLDRPVAVDPAHREPLPLATRRGIGFGMQSLLPGAELVHDQVRAVIANREAALPNAARTDWSQADLDLATWFSRPALEADLPTVMAGIDRTITVGGRRYNVSVQGFLRERTGGDSYTMTVNGRAMTAAGNTGHRNTEIGVQVNGGGGVRIGRLPYMRFILGAWSVQGEYAHTVKNEFGGTAKSYRRTETTGTVDEHNYNIVYQVTVGPEGGTATSWWIDRPGEVTARIVVPHEHLPAAPYTPEELQNAGNTVTSDRMPAVETVGFAAGGTSGVYPAFSVIPELPRLAAEMYARANGLPDGWLADPSGWPPAIRQMTRPFGVLLEPGGRHGPDRGPATDPEGTQTGDHDQGARRAAASRGRERDRDRAVRAGAADPQARHRAQVQGHARLQRRSAVPSRVGAGRAFGHLGRRHRRRSPRAGRPRPAQHPERGLRRAQVGAGDPARQHRHHARDLRRHRPHVPDRPGVRDHAAPVAGEPAPSAHPVPAGDGRDADDGPGAAHARSGTDRARRGPARPRRADAVRPAGYDRGSLVSGDPDHRGPHPADHGLAPQARHRPRLLPRRAPSEPGHAGDRRGVLPRGAAQPAQRPARLRRPALDPDPAAVRRDALRVDPRLGAARDADRATRPSRGEADAPR</sequence>
<feature type="compositionally biased region" description="Low complexity" evidence="1">
    <location>
        <begin position="1091"/>
        <end position="1104"/>
    </location>
</feature>
<keyword evidence="2" id="KW-1133">Transmembrane helix</keyword>
<proteinExistence type="predicted"/>
<feature type="compositionally biased region" description="Basic and acidic residues" evidence="1">
    <location>
        <begin position="1280"/>
        <end position="1298"/>
    </location>
</feature>
<name>A0ABR9JTU6_9ACTN</name>
<comment type="caution">
    <text evidence="3">The sequence shown here is derived from an EMBL/GenBank/DDBJ whole genome shotgun (WGS) entry which is preliminary data.</text>
</comment>
<feature type="region of interest" description="Disordered" evidence="1">
    <location>
        <begin position="1755"/>
        <end position="1816"/>
    </location>
</feature>
<feature type="compositionally biased region" description="Pro residues" evidence="1">
    <location>
        <begin position="446"/>
        <end position="455"/>
    </location>
</feature>
<feature type="region of interest" description="Disordered" evidence="1">
    <location>
        <begin position="2042"/>
        <end position="2064"/>
    </location>
</feature>
<feature type="compositionally biased region" description="Basic and acidic residues" evidence="1">
    <location>
        <begin position="3031"/>
        <end position="3041"/>
    </location>
</feature>
<gene>
    <name evidence="3" type="ORF">H4W34_003828</name>
</gene>
<accession>A0ABR9JTU6</accession>
<feature type="compositionally biased region" description="Low complexity" evidence="1">
    <location>
        <begin position="2049"/>
        <end position="2058"/>
    </location>
</feature>
<feature type="compositionally biased region" description="Low complexity" evidence="1">
    <location>
        <begin position="1537"/>
        <end position="1551"/>
    </location>
</feature>
<feature type="compositionally biased region" description="Low complexity" evidence="1">
    <location>
        <begin position="1044"/>
        <end position="1083"/>
    </location>
</feature>
<feature type="region of interest" description="Disordered" evidence="1">
    <location>
        <begin position="2994"/>
        <end position="3308"/>
    </location>
</feature>
<evidence type="ECO:0000256" key="1">
    <source>
        <dbReference type="SAM" id="MobiDB-lite"/>
    </source>
</evidence>
<feature type="compositionally biased region" description="Low complexity" evidence="1">
    <location>
        <begin position="1783"/>
        <end position="1796"/>
    </location>
</feature>